<keyword evidence="2" id="KW-1185">Reference proteome</keyword>
<dbReference type="SUPFAM" id="SSF56112">
    <property type="entry name" value="Protein kinase-like (PK-like)"/>
    <property type="match status" value="1"/>
</dbReference>
<comment type="caution">
    <text evidence="1">The sequence shown here is derived from an EMBL/GenBank/DDBJ whole genome shotgun (WGS) entry which is preliminary data.</text>
</comment>
<sequence>MHEWILQSFMPILQEIPPLDPTHNYTLEDYLFSEEFHYTVKAVEDSMIPVHLSNTKNKKDCMMGAKLPSLINTTFPIYHPREIQVGIDETSAALPVYSGDVTGTTSEITAYSKIHTANFDPPVPTSRLKGIVQDDEGNILGLLLTYIECGETTLYRIDGQDPMYYQLRQKWVDQVSHTLERFHEHEIIWGDAKAANVLLDFDDDAYVVDFGGGYTKGWVEKEKSNSIEGDLRDLGTSSDGSLILSLSLSELIIECLPLYPSFISICTYIDRKTSAGWVFPNWAAAAFIRALRLGLTSKPEHGTLNN</sequence>
<protein>
    <recommendedName>
        <fullName evidence="3">Protein kinase domain-containing protein</fullName>
    </recommendedName>
</protein>
<reference evidence="1 2" key="1">
    <citation type="journal article" date="2023" name="IMA Fungus">
        <title>Comparative genomic study of the Penicillium genus elucidates a diverse pangenome and 15 lateral gene transfer events.</title>
        <authorList>
            <person name="Petersen C."/>
            <person name="Sorensen T."/>
            <person name="Nielsen M.R."/>
            <person name="Sondergaard T.E."/>
            <person name="Sorensen J.L."/>
            <person name="Fitzpatrick D.A."/>
            <person name="Frisvad J.C."/>
            <person name="Nielsen K.L."/>
        </authorList>
    </citation>
    <scope>NUCLEOTIDE SEQUENCE [LARGE SCALE GENOMIC DNA]</scope>
    <source>
        <strain evidence="1 2">IBT 35679</strain>
    </source>
</reference>
<dbReference type="Proteomes" id="UP001220324">
    <property type="component" value="Unassembled WGS sequence"/>
</dbReference>
<dbReference type="AlphaFoldDB" id="A0AAD6CN61"/>
<evidence type="ECO:0000313" key="1">
    <source>
        <dbReference type="EMBL" id="KAJ5532031.1"/>
    </source>
</evidence>
<dbReference type="EMBL" id="JAQIZZ010000007">
    <property type="protein sequence ID" value="KAJ5532031.1"/>
    <property type="molecule type" value="Genomic_DNA"/>
</dbReference>
<name>A0AAD6CN61_9EURO</name>
<dbReference type="Gene3D" id="1.10.510.10">
    <property type="entry name" value="Transferase(Phosphotransferase) domain 1"/>
    <property type="match status" value="1"/>
</dbReference>
<accession>A0AAD6CN61</accession>
<proteinExistence type="predicted"/>
<evidence type="ECO:0008006" key="3">
    <source>
        <dbReference type="Google" id="ProtNLM"/>
    </source>
</evidence>
<evidence type="ECO:0000313" key="2">
    <source>
        <dbReference type="Proteomes" id="UP001220324"/>
    </source>
</evidence>
<dbReference type="InterPro" id="IPR011009">
    <property type="entry name" value="Kinase-like_dom_sf"/>
</dbReference>
<organism evidence="1 2">
    <name type="scientific">Penicillium frequentans</name>
    <dbReference type="NCBI Taxonomy" id="3151616"/>
    <lineage>
        <taxon>Eukaryota</taxon>
        <taxon>Fungi</taxon>
        <taxon>Dikarya</taxon>
        <taxon>Ascomycota</taxon>
        <taxon>Pezizomycotina</taxon>
        <taxon>Eurotiomycetes</taxon>
        <taxon>Eurotiomycetidae</taxon>
        <taxon>Eurotiales</taxon>
        <taxon>Aspergillaceae</taxon>
        <taxon>Penicillium</taxon>
    </lineage>
</organism>
<gene>
    <name evidence="1" type="ORF">N7494_008583</name>
</gene>